<reference evidence="1" key="1">
    <citation type="journal article" date="2023" name="Int. J. Syst. Evol. Microbiol.">
        <title>&lt;i&gt;Holtiella tumoricola&lt;/i&gt; gen. nov. sp. nov., isolated from a human clinical sample.</title>
        <authorList>
            <person name="Allen-Vercoe E."/>
            <person name="Daigneault M.C."/>
            <person name="Vancuren S.J."/>
            <person name="Cochrane K."/>
            <person name="O'Neal L.L."/>
            <person name="Sankaranarayanan K."/>
            <person name="Lawson P.A."/>
        </authorList>
    </citation>
    <scope>NUCLEOTIDE SEQUENCE</scope>
    <source>
        <strain evidence="1">CC70A</strain>
    </source>
</reference>
<protein>
    <submittedName>
        <fullName evidence="1">Uncharacterized protein</fullName>
    </submittedName>
</protein>
<proteinExistence type="predicted"/>
<dbReference type="Proteomes" id="UP001169242">
    <property type="component" value="Unassembled WGS sequence"/>
</dbReference>
<sequence>MTNELEALYCKNGSRHEVYKAECMDFYGIKRFDLSLIGGTVTLNSEDTIQRSAELKFLTDDRIDFLNDKVKVSMGVYINGSIKWYPLGVYLFVNPRELNGICECTCYDQTYYIQQDRDITPKLFIKGTNYIDVLKYFIISCGVTKINIPSTTLTLNTDLICDHSKNKLEWFNYVAEQINYTKLSTDAEGWFVSRKYVEPSPINVSHVYESNEFSVISGNIGINMDYYNIPNVFTRIVSSPNIAEMKSTYINNDTLSKFSVIRRNGKKITDIKSIDNIANQKELDNLVRKLAFNSVQVEQEITFETLNMPNHNTNDIIDLRSDNVNGIFIEKSYSMQLKAGAKMNHTCKRLVRLE</sequence>
<comment type="caution">
    <text evidence="1">The sequence shown here is derived from an EMBL/GenBank/DDBJ whole genome shotgun (WGS) entry which is preliminary data.</text>
</comment>
<evidence type="ECO:0000313" key="1">
    <source>
        <dbReference type="EMBL" id="MDA3732103.1"/>
    </source>
</evidence>
<dbReference type="RefSeq" id="WP_271012379.1">
    <property type="nucleotide sequence ID" value="NZ_JAQIFT010000045.1"/>
</dbReference>
<evidence type="ECO:0000313" key="2">
    <source>
        <dbReference type="Proteomes" id="UP001169242"/>
    </source>
</evidence>
<accession>A0AA42DP44</accession>
<dbReference type="AlphaFoldDB" id="A0AA42DP44"/>
<keyword evidence="2" id="KW-1185">Reference proteome</keyword>
<dbReference type="EMBL" id="JAQIFT010000045">
    <property type="protein sequence ID" value="MDA3732103.1"/>
    <property type="molecule type" value="Genomic_DNA"/>
</dbReference>
<organism evidence="1 2">
    <name type="scientific">Holtiella tumoricola</name>
    <dbReference type="NCBI Taxonomy" id="3018743"/>
    <lineage>
        <taxon>Bacteria</taxon>
        <taxon>Bacillati</taxon>
        <taxon>Bacillota</taxon>
        <taxon>Clostridia</taxon>
        <taxon>Lachnospirales</taxon>
        <taxon>Cellulosilyticaceae</taxon>
        <taxon>Holtiella</taxon>
    </lineage>
</organism>
<gene>
    <name evidence="1" type="ORF">PBV87_11475</name>
</gene>
<name>A0AA42DP44_9FIRM</name>